<dbReference type="NCBIfam" id="NF010061">
    <property type="entry name" value="PRK13538.1"/>
    <property type="match status" value="1"/>
</dbReference>
<gene>
    <name evidence="8" type="primary">ccmA</name>
    <name evidence="8" type="ORF">GCM10007877_31910</name>
</gene>
<evidence type="ECO:0000256" key="3">
    <source>
        <dbReference type="ARBA" id="ARBA00022748"/>
    </source>
</evidence>
<reference evidence="8 9" key="1">
    <citation type="journal article" date="2014" name="Int. J. Syst. Evol. Microbiol.">
        <title>Complete genome sequence of Corynebacterium casei LMG S-19264T (=DSM 44701T), isolated from a smear-ripened cheese.</title>
        <authorList>
            <consortium name="US DOE Joint Genome Institute (JGI-PGF)"/>
            <person name="Walter F."/>
            <person name="Albersmeier A."/>
            <person name="Kalinowski J."/>
            <person name="Ruckert C."/>
        </authorList>
    </citation>
    <scope>NUCLEOTIDE SEQUENCE [LARGE SCALE GENOMIC DNA]</scope>
    <source>
        <strain evidence="8 9">NBRC 110095</strain>
    </source>
</reference>
<protein>
    <submittedName>
        <fullName evidence="8">Cytochrome c biogenesis ATP-binding export protein CcmA</fullName>
    </submittedName>
</protein>
<dbReference type="Proteomes" id="UP001156870">
    <property type="component" value="Unassembled WGS sequence"/>
</dbReference>
<dbReference type="NCBIfam" id="TIGR01189">
    <property type="entry name" value="ccmA"/>
    <property type="match status" value="1"/>
</dbReference>
<organism evidence="8 9">
    <name type="scientific">Marinibactrum halimedae</name>
    <dbReference type="NCBI Taxonomy" id="1444977"/>
    <lineage>
        <taxon>Bacteria</taxon>
        <taxon>Pseudomonadati</taxon>
        <taxon>Pseudomonadota</taxon>
        <taxon>Gammaproteobacteria</taxon>
        <taxon>Cellvibrionales</taxon>
        <taxon>Cellvibrionaceae</taxon>
        <taxon>Marinibactrum</taxon>
    </lineage>
</organism>
<evidence type="ECO:0000259" key="7">
    <source>
        <dbReference type="PROSITE" id="PS50893"/>
    </source>
</evidence>
<keyword evidence="9" id="KW-1185">Reference proteome</keyword>
<dbReference type="InterPro" id="IPR027417">
    <property type="entry name" value="P-loop_NTPase"/>
</dbReference>
<dbReference type="PANTHER" id="PTHR43499">
    <property type="entry name" value="ABC TRANSPORTER I FAMILY MEMBER 1"/>
    <property type="match status" value="1"/>
</dbReference>
<dbReference type="PROSITE" id="PS50893">
    <property type="entry name" value="ABC_TRANSPORTER_2"/>
    <property type="match status" value="1"/>
</dbReference>
<dbReference type="GO" id="GO:0005524">
    <property type="term" value="F:ATP binding"/>
    <property type="evidence" value="ECO:0007669"/>
    <property type="project" value="UniProtKB-KW"/>
</dbReference>
<dbReference type="PROSITE" id="PS00211">
    <property type="entry name" value="ABC_TRANSPORTER_1"/>
    <property type="match status" value="1"/>
</dbReference>
<dbReference type="GO" id="GO:0017004">
    <property type="term" value="P:cytochrome complex assembly"/>
    <property type="evidence" value="ECO:0007669"/>
    <property type="project" value="UniProtKB-KW"/>
</dbReference>
<dbReference type="PANTHER" id="PTHR43499:SF1">
    <property type="entry name" value="ABC TRANSPORTER I FAMILY MEMBER 1"/>
    <property type="match status" value="1"/>
</dbReference>
<comment type="caution">
    <text evidence="8">The sequence shown here is derived from an EMBL/GenBank/DDBJ whole genome shotgun (WGS) entry which is preliminary data.</text>
</comment>
<name>A0AA37WQM3_9GAMM</name>
<dbReference type="GO" id="GO:0016887">
    <property type="term" value="F:ATP hydrolysis activity"/>
    <property type="evidence" value="ECO:0007669"/>
    <property type="project" value="InterPro"/>
</dbReference>
<keyword evidence="6" id="KW-0472">Membrane</keyword>
<keyword evidence="3" id="KW-0201">Cytochrome c-type biogenesis</keyword>
<evidence type="ECO:0000313" key="8">
    <source>
        <dbReference type="EMBL" id="GLS27472.1"/>
    </source>
</evidence>
<proteinExistence type="predicted"/>
<dbReference type="InterPro" id="IPR017871">
    <property type="entry name" value="ABC_transporter-like_CS"/>
</dbReference>
<sequence>MPNSLTLELKDLCCDRDERRLFSHLNAQIESGQVVQVAGPNGSGKTTLLRLLTGISHDYDGDILWQGQSIQRHRALYLSQMLYLGHLPGTKKALTPQENLRWYAGMSTAGKTVTDTTINDTTINSALSKVGLYGFEDVPCYQLSAGQQRRVALARLYLTPAPLWILDEPFTAIDKRGVAELEQAIANHAERGGIVILTTHQDLDTQHFKNIGLRTIDLTDFAGAIEYDE</sequence>
<evidence type="ECO:0000256" key="4">
    <source>
        <dbReference type="ARBA" id="ARBA00022840"/>
    </source>
</evidence>
<dbReference type="RefSeq" id="WP_232594987.1">
    <property type="nucleotide sequence ID" value="NZ_BSPD01000079.1"/>
</dbReference>
<evidence type="ECO:0000256" key="5">
    <source>
        <dbReference type="ARBA" id="ARBA00022967"/>
    </source>
</evidence>
<dbReference type="Gene3D" id="3.40.50.300">
    <property type="entry name" value="P-loop containing nucleotide triphosphate hydrolases"/>
    <property type="match status" value="1"/>
</dbReference>
<dbReference type="SMART" id="SM00382">
    <property type="entry name" value="AAA"/>
    <property type="match status" value="1"/>
</dbReference>
<dbReference type="InterPro" id="IPR005895">
    <property type="entry name" value="ABC_transptr_haem_export_CcmA"/>
</dbReference>
<dbReference type="InterPro" id="IPR003439">
    <property type="entry name" value="ABC_transporter-like_ATP-bd"/>
</dbReference>
<evidence type="ECO:0000313" key="9">
    <source>
        <dbReference type="Proteomes" id="UP001156870"/>
    </source>
</evidence>
<keyword evidence="5" id="KW-1278">Translocase</keyword>
<keyword evidence="1" id="KW-0813">Transport</keyword>
<dbReference type="InterPro" id="IPR003593">
    <property type="entry name" value="AAA+_ATPase"/>
</dbReference>
<dbReference type="Pfam" id="PF00005">
    <property type="entry name" value="ABC_tran"/>
    <property type="match status" value="1"/>
</dbReference>
<dbReference type="EMBL" id="BSPD01000079">
    <property type="protein sequence ID" value="GLS27472.1"/>
    <property type="molecule type" value="Genomic_DNA"/>
</dbReference>
<keyword evidence="4 8" id="KW-0067">ATP-binding</keyword>
<evidence type="ECO:0000256" key="2">
    <source>
        <dbReference type="ARBA" id="ARBA00022741"/>
    </source>
</evidence>
<keyword evidence="2" id="KW-0547">Nucleotide-binding</keyword>
<dbReference type="GO" id="GO:0022857">
    <property type="term" value="F:transmembrane transporter activity"/>
    <property type="evidence" value="ECO:0007669"/>
    <property type="project" value="InterPro"/>
</dbReference>
<evidence type="ECO:0000256" key="1">
    <source>
        <dbReference type="ARBA" id="ARBA00022448"/>
    </source>
</evidence>
<dbReference type="AlphaFoldDB" id="A0AA37WQM3"/>
<feature type="domain" description="ABC transporter" evidence="7">
    <location>
        <begin position="7"/>
        <end position="226"/>
    </location>
</feature>
<accession>A0AA37WQM3</accession>
<dbReference type="SUPFAM" id="SSF52540">
    <property type="entry name" value="P-loop containing nucleoside triphosphate hydrolases"/>
    <property type="match status" value="1"/>
</dbReference>
<evidence type="ECO:0000256" key="6">
    <source>
        <dbReference type="ARBA" id="ARBA00023136"/>
    </source>
</evidence>